<keyword evidence="1" id="KW-1133">Transmembrane helix</keyword>
<keyword evidence="1" id="KW-0812">Transmembrane</keyword>
<reference evidence="2 3" key="1">
    <citation type="submission" date="2023-05" db="EMBL/GenBank/DDBJ databases">
        <title>Sequencing and Assembly of Streptomyces sp. NP73.</title>
        <authorList>
            <person name="Konwar A.N."/>
            <person name="Saikia K."/>
            <person name="Thakur D."/>
        </authorList>
    </citation>
    <scope>NUCLEOTIDE SEQUENCE [LARGE SCALE GENOMIC DNA]</scope>
    <source>
        <strain evidence="2 3">NP73</strain>
    </source>
</reference>
<dbReference type="EMBL" id="JASITI010000001">
    <property type="protein sequence ID" value="MDK9494430.1"/>
    <property type="molecule type" value="Genomic_DNA"/>
</dbReference>
<proteinExistence type="predicted"/>
<comment type="caution">
    <text evidence="2">The sequence shown here is derived from an EMBL/GenBank/DDBJ whole genome shotgun (WGS) entry which is preliminary data.</text>
</comment>
<evidence type="ECO:0000313" key="3">
    <source>
        <dbReference type="Proteomes" id="UP001223390"/>
    </source>
</evidence>
<dbReference type="Proteomes" id="UP001223390">
    <property type="component" value="Unassembled WGS sequence"/>
</dbReference>
<protein>
    <submittedName>
        <fullName evidence="2">Uncharacterized protein</fullName>
    </submittedName>
</protein>
<gene>
    <name evidence="2" type="ORF">QEZ40_000302</name>
</gene>
<name>A0ABT7GN88_9ACTN</name>
<dbReference type="RefSeq" id="WP_285340308.1">
    <property type="nucleotide sequence ID" value="NZ_JASITI010000001.1"/>
</dbReference>
<evidence type="ECO:0000256" key="1">
    <source>
        <dbReference type="SAM" id="Phobius"/>
    </source>
</evidence>
<keyword evidence="1" id="KW-0472">Membrane</keyword>
<feature type="transmembrane region" description="Helical" evidence="1">
    <location>
        <begin position="122"/>
        <end position="141"/>
    </location>
</feature>
<keyword evidence="3" id="KW-1185">Reference proteome</keyword>
<accession>A0ABT7GN88</accession>
<feature type="transmembrane region" description="Helical" evidence="1">
    <location>
        <begin position="93"/>
        <end position="116"/>
    </location>
</feature>
<organism evidence="2 3">
    <name type="scientific">Streptomyces katrae</name>
    <dbReference type="NCBI Taxonomy" id="68223"/>
    <lineage>
        <taxon>Bacteria</taxon>
        <taxon>Bacillati</taxon>
        <taxon>Actinomycetota</taxon>
        <taxon>Actinomycetes</taxon>
        <taxon>Kitasatosporales</taxon>
        <taxon>Streptomycetaceae</taxon>
        <taxon>Streptomyces</taxon>
    </lineage>
</organism>
<evidence type="ECO:0000313" key="2">
    <source>
        <dbReference type="EMBL" id="MDK9494430.1"/>
    </source>
</evidence>
<sequence length="144" mass="14550">MPELLPAPGAAVPARVGKNGASAVDSGGDVGGGARVVDLALDFHAACVAIVVDLLAVLQACCLPVRPSVDRGARSAVRAVLADWRPIAADRPFLLFVCAMSGSYVLAFRVCLALPLRARDLFGGQTGLVTGAVFAASALAAPGR</sequence>